<evidence type="ECO:0000256" key="5">
    <source>
        <dbReference type="SAM" id="MobiDB-lite"/>
    </source>
</evidence>
<reference evidence="8" key="1">
    <citation type="journal article" date="2019" name="Int. J. Syst. Evol. Microbiol.">
        <title>The Global Catalogue of Microorganisms (GCM) 10K type strain sequencing project: providing services to taxonomists for standard genome sequencing and annotation.</title>
        <authorList>
            <consortium name="The Broad Institute Genomics Platform"/>
            <consortium name="The Broad Institute Genome Sequencing Center for Infectious Disease"/>
            <person name="Wu L."/>
            <person name="Ma J."/>
        </authorList>
    </citation>
    <scope>NUCLEOTIDE SEQUENCE [LARGE SCALE GENOMIC DNA]</scope>
    <source>
        <strain evidence="8">JCM 3369</strain>
    </source>
</reference>
<proteinExistence type="inferred from homology"/>
<dbReference type="Pfam" id="PF13476">
    <property type="entry name" value="AAA_23"/>
    <property type="match status" value="1"/>
</dbReference>
<dbReference type="InterPro" id="IPR038729">
    <property type="entry name" value="Rad50/SbcC_AAA"/>
</dbReference>
<dbReference type="SUPFAM" id="SSF52540">
    <property type="entry name" value="P-loop containing nucleoside triphosphate hydrolases"/>
    <property type="match status" value="1"/>
</dbReference>
<feature type="coiled-coil region" evidence="4">
    <location>
        <begin position="683"/>
        <end position="710"/>
    </location>
</feature>
<evidence type="ECO:0000313" key="7">
    <source>
        <dbReference type="EMBL" id="MFC4556003.1"/>
    </source>
</evidence>
<accession>A0ABV9DDQ9</accession>
<comment type="similarity">
    <text evidence="1">Belongs to the SMC family. SbcC subfamily.</text>
</comment>
<name>A0ABV9DDQ9_9MICO</name>
<organism evidence="7 8">
    <name type="scientific">Georgenia faecalis</name>
    <dbReference type="NCBI Taxonomy" id="2483799"/>
    <lineage>
        <taxon>Bacteria</taxon>
        <taxon>Bacillati</taxon>
        <taxon>Actinomycetota</taxon>
        <taxon>Actinomycetes</taxon>
        <taxon>Micrococcales</taxon>
        <taxon>Bogoriellaceae</taxon>
        <taxon>Georgenia</taxon>
    </lineage>
</organism>
<feature type="domain" description="Rad50/SbcC-type AAA" evidence="6">
    <location>
        <begin position="5"/>
        <end position="212"/>
    </location>
</feature>
<dbReference type="InterPro" id="IPR027417">
    <property type="entry name" value="P-loop_NTPase"/>
</dbReference>
<evidence type="ECO:0000256" key="1">
    <source>
        <dbReference type="ARBA" id="ARBA00006930"/>
    </source>
</evidence>
<comment type="caution">
    <text evidence="7">The sequence shown here is derived from an EMBL/GenBank/DDBJ whole genome shotgun (WGS) entry which is preliminary data.</text>
</comment>
<feature type="coiled-coil region" evidence="4">
    <location>
        <begin position="606"/>
        <end position="633"/>
    </location>
</feature>
<sequence length="1014" mass="105959">MRVHRLTLQAIGPFPGRHEIDVDRLSAGGLFLLEGPTGAGKSTIIDAVVFALYGSVASSETSEDRLPSAHAPADAEPFVELTFSTGAGIHRVRRSPKYARPKRRGDGVTTQNATAKLWRLAAVDDAAGEPMAATTQEVGTEIGRIVGLDRSQFTQTVVLPQGQFAAFLRAKPEQRRAVLQDVFGTEVYERVQHQLAAMAKEARSELGRAAEDIRAAASGFVVAAELDEDRTARLEAAARDLAAEALTEEVERACAEADQRAASATAAEEAAREAERSAQRRLDTERDLAVRLARRGALLAEQHALAERTSDVEVAERRLASAQRAAGTTSALRAQADAGARAADAAQALALRLAEVAAGEHADLATLVPVDPEQAERDHLVRVRAAAHDAAAERGALSDVLDLEAGLPARAARLAADREACGAEATVLAAPAADLAQRPAERAALHARAATTRAAAAERSGARAAHARTEEVLLAARAWEDRQRAHGSARERLARAALAARKAQQAEHETRMRWIAGLAGELATQLEEGEACPVCGSAEHPEPARPTAAHASAEEVEATTAARVAAEEVLSAANATDAALAAEVTALAAAAGGRDVPAATADRDRAATALATAEQASRDLDVLEREIAGFDARTAALEAALAGDRTEVAAREAGLAAEAAQLARDTEHCRRARGEAASVAARAADLARRVAAAHRLAEALEEHLEAARSATAASEALARTLAERDFADAATARAALLDDVTAHRLSREITDHRAALGRVAAGLAEAPIASLTGEESADVPAATLTHRAAQEHLTAATRQAVEARGCAQRSASARAVLTAGLGAHAARARAAAPVLRMAALATAAEGNASSMTLATFVLLRRFEDVVAAANERLGAMSDGRYSLERIDEREGGQRSRKAGLGLAVRDHVTERARDPHTLSGGETFYVSLSLALGLADVVTSEAGGIALDTLFVDEGFGSLDPQTLDDVMGELSRLQAGGRAVGIVSHVTELKSRIAERIEVRRLPGGASTLTVRC</sequence>
<dbReference type="RefSeq" id="WP_387967594.1">
    <property type="nucleotide sequence ID" value="NZ_JBHSGF010000008.1"/>
</dbReference>
<protein>
    <recommendedName>
        <fullName evidence="3">Nuclease SbcCD subunit C</fullName>
    </recommendedName>
</protein>
<evidence type="ECO:0000313" key="8">
    <source>
        <dbReference type="Proteomes" id="UP001595955"/>
    </source>
</evidence>
<evidence type="ECO:0000256" key="2">
    <source>
        <dbReference type="ARBA" id="ARBA00011322"/>
    </source>
</evidence>
<keyword evidence="8" id="KW-1185">Reference proteome</keyword>
<dbReference type="Proteomes" id="UP001595955">
    <property type="component" value="Unassembled WGS sequence"/>
</dbReference>
<gene>
    <name evidence="7" type="ORF">ACFO3F_12155</name>
</gene>
<evidence type="ECO:0000256" key="4">
    <source>
        <dbReference type="SAM" id="Coils"/>
    </source>
</evidence>
<evidence type="ECO:0000259" key="6">
    <source>
        <dbReference type="Pfam" id="PF13476"/>
    </source>
</evidence>
<feature type="coiled-coil region" evidence="4">
    <location>
        <begin position="267"/>
        <end position="325"/>
    </location>
</feature>
<dbReference type="Gene3D" id="3.40.50.300">
    <property type="entry name" value="P-loop containing nucleotide triphosphate hydrolases"/>
    <property type="match status" value="2"/>
</dbReference>
<dbReference type="EMBL" id="JBHSGF010000008">
    <property type="protein sequence ID" value="MFC4556003.1"/>
    <property type="molecule type" value="Genomic_DNA"/>
</dbReference>
<dbReference type="PANTHER" id="PTHR32114:SF2">
    <property type="entry name" value="ABC TRANSPORTER ABCH.3"/>
    <property type="match status" value="1"/>
</dbReference>
<keyword evidence="4" id="KW-0175">Coiled coil</keyword>
<dbReference type="PANTHER" id="PTHR32114">
    <property type="entry name" value="ABC TRANSPORTER ABCH.3"/>
    <property type="match status" value="1"/>
</dbReference>
<feature type="region of interest" description="Disordered" evidence="5">
    <location>
        <begin position="536"/>
        <end position="560"/>
    </location>
</feature>
<evidence type="ECO:0000256" key="3">
    <source>
        <dbReference type="ARBA" id="ARBA00013368"/>
    </source>
</evidence>
<comment type="subunit">
    <text evidence="2">Heterodimer of SbcC and SbcD.</text>
</comment>